<dbReference type="AlphaFoldDB" id="A0A9J6CMM7"/>
<keyword evidence="6" id="KW-0862">Zinc</keyword>
<protein>
    <recommendedName>
        <fullName evidence="8">LITAF domain-containing protein</fullName>
    </recommendedName>
</protein>
<organism evidence="9 10">
    <name type="scientific">Polypedilum vanderplanki</name>
    <name type="common">Sleeping chironomid midge</name>
    <dbReference type="NCBI Taxonomy" id="319348"/>
    <lineage>
        <taxon>Eukaryota</taxon>
        <taxon>Metazoa</taxon>
        <taxon>Ecdysozoa</taxon>
        <taxon>Arthropoda</taxon>
        <taxon>Hexapoda</taxon>
        <taxon>Insecta</taxon>
        <taxon>Pterygota</taxon>
        <taxon>Neoptera</taxon>
        <taxon>Endopterygota</taxon>
        <taxon>Diptera</taxon>
        <taxon>Nematocera</taxon>
        <taxon>Chironomoidea</taxon>
        <taxon>Chironomidae</taxon>
        <taxon>Chironominae</taxon>
        <taxon>Polypedilum</taxon>
        <taxon>Polypedilum</taxon>
    </lineage>
</organism>
<evidence type="ECO:0000256" key="7">
    <source>
        <dbReference type="ARBA" id="ARBA00023136"/>
    </source>
</evidence>
<dbReference type="GO" id="GO:0031902">
    <property type="term" value="C:late endosome membrane"/>
    <property type="evidence" value="ECO:0007669"/>
    <property type="project" value="UniProtKB-SubCell"/>
</dbReference>
<evidence type="ECO:0000256" key="6">
    <source>
        <dbReference type="ARBA" id="ARBA00022833"/>
    </source>
</evidence>
<gene>
    <name evidence="9" type="ORF">PVAND_012476</name>
</gene>
<proteinExistence type="inferred from homology"/>
<comment type="similarity">
    <text evidence="4">Belongs to the CDIP1/LITAF family.</text>
</comment>
<dbReference type="PROSITE" id="PS51837">
    <property type="entry name" value="LITAF"/>
    <property type="match status" value="1"/>
</dbReference>
<dbReference type="Proteomes" id="UP001107558">
    <property type="component" value="Chromosome 1"/>
</dbReference>
<evidence type="ECO:0000259" key="8">
    <source>
        <dbReference type="PROSITE" id="PS51837"/>
    </source>
</evidence>
<sequence>MALNCTTLSQIDDSQPPPYSNLAQTIPADVVHKPAHTTTVVVQQIHPPTYGPKPQYVMCSSCKSMTMTKVKDKVSIRTHKMAIILALLSCCSCLLIPYCLSSCQNQQHDCENCGAYLGTFKN</sequence>
<comment type="subcellular location">
    <subcellularLocation>
        <location evidence="2">Endosome membrane</location>
        <topology evidence="2">Peripheral membrane protein</topology>
    </subcellularLocation>
    <subcellularLocation>
        <location evidence="1">Late endosome membrane</location>
    </subcellularLocation>
    <subcellularLocation>
        <location evidence="3">Lysosome membrane</location>
        <topology evidence="3">Peripheral membrane protein</topology>
        <orientation evidence="3">Cytoplasmic side</orientation>
    </subcellularLocation>
</comment>
<dbReference type="Pfam" id="PF10601">
    <property type="entry name" value="zf-LITAF-like"/>
    <property type="match status" value="1"/>
</dbReference>
<keyword evidence="5" id="KW-0479">Metal-binding</keyword>
<evidence type="ECO:0000256" key="1">
    <source>
        <dbReference type="ARBA" id="ARBA00004414"/>
    </source>
</evidence>
<reference evidence="9" key="1">
    <citation type="submission" date="2021-03" db="EMBL/GenBank/DDBJ databases">
        <title>Chromosome level genome of the anhydrobiotic midge Polypedilum vanderplanki.</title>
        <authorList>
            <person name="Yoshida Y."/>
            <person name="Kikawada T."/>
            <person name="Gusev O."/>
        </authorList>
    </citation>
    <scope>NUCLEOTIDE SEQUENCE</scope>
    <source>
        <strain evidence="9">NIAS01</strain>
        <tissue evidence="9">Whole body or cell culture</tissue>
    </source>
</reference>
<keyword evidence="10" id="KW-1185">Reference proteome</keyword>
<evidence type="ECO:0000256" key="3">
    <source>
        <dbReference type="ARBA" id="ARBA00004630"/>
    </source>
</evidence>
<dbReference type="InterPro" id="IPR037519">
    <property type="entry name" value="LITAF_fam"/>
</dbReference>
<evidence type="ECO:0000256" key="2">
    <source>
        <dbReference type="ARBA" id="ARBA00004481"/>
    </source>
</evidence>
<evidence type="ECO:0000313" key="10">
    <source>
        <dbReference type="Proteomes" id="UP001107558"/>
    </source>
</evidence>
<comment type="caution">
    <text evidence="9">The sequence shown here is derived from an EMBL/GenBank/DDBJ whole genome shotgun (WGS) entry which is preliminary data.</text>
</comment>
<dbReference type="GO" id="GO:0005765">
    <property type="term" value="C:lysosomal membrane"/>
    <property type="evidence" value="ECO:0007669"/>
    <property type="project" value="UniProtKB-SubCell"/>
</dbReference>
<name>A0A9J6CMM7_POLVA</name>
<keyword evidence="7" id="KW-0472">Membrane</keyword>
<dbReference type="InterPro" id="IPR006629">
    <property type="entry name" value="LITAF"/>
</dbReference>
<dbReference type="PANTHER" id="PTHR23292">
    <property type="entry name" value="LIPOPOLYSACCHARIDE-INDUCED TUMOR NECROSIS FACTOR-ALPHA FACTOR"/>
    <property type="match status" value="1"/>
</dbReference>
<evidence type="ECO:0000256" key="5">
    <source>
        <dbReference type="ARBA" id="ARBA00022723"/>
    </source>
</evidence>
<dbReference type="GO" id="GO:0008270">
    <property type="term" value="F:zinc ion binding"/>
    <property type="evidence" value="ECO:0007669"/>
    <property type="project" value="TreeGrafter"/>
</dbReference>
<dbReference type="EMBL" id="JADBJN010000001">
    <property type="protein sequence ID" value="KAG5683180.1"/>
    <property type="molecule type" value="Genomic_DNA"/>
</dbReference>
<evidence type="ECO:0000256" key="4">
    <source>
        <dbReference type="ARBA" id="ARBA00005975"/>
    </source>
</evidence>
<dbReference type="SMART" id="SM00714">
    <property type="entry name" value="LITAF"/>
    <property type="match status" value="1"/>
</dbReference>
<accession>A0A9J6CMM7</accession>
<dbReference type="PANTHER" id="PTHR23292:SF14">
    <property type="entry name" value="FI16615P1-RELATED"/>
    <property type="match status" value="1"/>
</dbReference>
<feature type="domain" description="LITAF" evidence="8">
    <location>
        <begin position="37"/>
        <end position="122"/>
    </location>
</feature>
<evidence type="ECO:0000313" key="9">
    <source>
        <dbReference type="EMBL" id="KAG5683180.1"/>
    </source>
</evidence>